<accession>A0A6I2GVN3</accession>
<dbReference type="Gene3D" id="3.10.180.10">
    <property type="entry name" value="2,3-Dihydroxybiphenyl 1,2-Dioxygenase, domain 1"/>
    <property type="match status" value="2"/>
</dbReference>
<dbReference type="InterPro" id="IPR037523">
    <property type="entry name" value="VOC_core"/>
</dbReference>
<dbReference type="AlphaFoldDB" id="A0A6I2GVN3"/>
<comment type="caution">
    <text evidence="3">The sequence shown here is derived from an EMBL/GenBank/DDBJ whole genome shotgun (WGS) entry which is preliminary data.</text>
</comment>
<keyword evidence="4" id="KW-1185">Reference proteome</keyword>
<name>A0A6I2GVN3_9LACT</name>
<dbReference type="Pfam" id="PF00903">
    <property type="entry name" value="Glyoxalase"/>
    <property type="match status" value="1"/>
</dbReference>
<dbReference type="EMBL" id="WJQS01000001">
    <property type="protein sequence ID" value="MRI84393.1"/>
    <property type="molecule type" value="Genomic_DNA"/>
</dbReference>
<feature type="chain" id="PRO_5026229857" description="VOC domain-containing protein" evidence="1">
    <location>
        <begin position="27"/>
        <end position="329"/>
    </location>
</feature>
<dbReference type="InterPro" id="IPR029068">
    <property type="entry name" value="Glyas_Bleomycin-R_OHBP_Dase"/>
</dbReference>
<keyword evidence="1" id="KW-0732">Signal</keyword>
<reference evidence="3 4" key="1">
    <citation type="submission" date="2019-11" db="EMBL/GenBank/DDBJ databases">
        <title>Characterisation of Fundicoccus ignavus gen. nov. sp. nov., a novel genus of the family Aerococcaceae isolated from bulk tank milk.</title>
        <authorList>
            <person name="Siebert A."/>
            <person name="Huptas C."/>
            <person name="Wenning M."/>
            <person name="Scherer S."/>
            <person name="Doll E.V."/>
        </authorList>
    </citation>
    <scope>NUCLEOTIDE SEQUENCE [LARGE SCALE GENOMIC DNA]</scope>
    <source>
        <strain evidence="3 4">WS4759</strain>
    </source>
</reference>
<evidence type="ECO:0000256" key="1">
    <source>
        <dbReference type="SAM" id="SignalP"/>
    </source>
</evidence>
<dbReference type="SUPFAM" id="SSF54593">
    <property type="entry name" value="Glyoxalase/Bleomycin resistance protein/Dihydroxybiphenyl dioxygenase"/>
    <property type="match status" value="2"/>
</dbReference>
<proteinExistence type="predicted"/>
<evidence type="ECO:0000313" key="3">
    <source>
        <dbReference type="EMBL" id="MRI84393.1"/>
    </source>
</evidence>
<dbReference type="PANTHER" id="PTHR43279:SF1">
    <property type="entry name" value="CATECHOL-2,3-DIOXYGENASE"/>
    <property type="match status" value="1"/>
</dbReference>
<dbReference type="Proteomes" id="UP000430975">
    <property type="component" value="Unassembled WGS sequence"/>
</dbReference>
<evidence type="ECO:0000259" key="2">
    <source>
        <dbReference type="PROSITE" id="PS51819"/>
    </source>
</evidence>
<dbReference type="RefSeq" id="WP_153862896.1">
    <property type="nucleotide sequence ID" value="NZ_WJQS01000001.1"/>
</dbReference>
<sequence>MTNLKKVLLSLLVLAALPMMPASVSAQSSDAAEASTLLDLSPEEHAQRQAQETGLTPVGYQLNALDPTSLADFYMDLMGMSLIDSNEDDGYYALGTPDGDILLELFQATSPRRESTTGLYHGAFLYDSEVEFGTVLAHLLENRTPMQGYSHHNYSQAAYLGDTEGNNIEIYLDTAPTIWRVDENGYKNGGSEPLDITKFLLQRESEFSGMSDSVKMGHFHLSVNNITDTEWFYGEVLGLGQTAAPATDTAFFATGDYHHYLGTNIWVSEGALAPTEDQQGLRATIWQAASPEDISYITEQLDSYELAYEETDDALTMYDNSGLKVIVLK</sequence>
<feature type="signal peptide" evidence="1">
    <location>
        <begin position="1"/>
        <end position="26"/>
    </location>
</feature>
<feature type="domain" description="VOC" evidence="2">
    <location>
        <begin position="54"/>
        <end position="173"/>
    </location>
</feature>
<protein>
    <recommendedName>
        <fullName evidence="2">VOC domain-containing protein</fullName>
    </recommendedName>
</protein>
<dbReference type="InterPro" id="IPR004360">
    <property type="entry name" value="Glyas_Fos-R_dOase_dom"/>
</dbReference>
<dbReference type="PROSITE" id="PS51819">
    <property type="entry name" value="VOC"/>
    <property type="match status" value="1"/>
</dbReference>
<organism evidence="3 4">
    <name type="scientific">Fundicoccus ignavus</name>
    <dbReference type="NCBI Taxonomy" id="2664442"/>
    <lineage>
        <taxon>Bacteria</taxon>
        <taxon>Bacillati</taxon>
        <taxon>Bacillota</taxon>
        <taxon>Bacilli</taxon>
        <taxon>Lactobacillales</taxon>
        <taxon>Aerococcaceae</taxon>
        <taxon>Fundicoccus</taxon>
    </lineage>
</organism>
<dbReference type="PANTHER" id="PTHR43279">
    <property type="entry name" value="CATECHOL-2,3-DIOXYGENASE"/>
    <property type="match status" value="1"/>
</dbReference>
<gene>
    <name evidence="3" type="ORF">GIY09_00550</name>
</gene>
<evidence type="ECO:0000313" key="4">
    <source>
        <dbReference type="Proteomes" id="UP000430975"/>
    </source>
</evidence>